<reference evidence="2 3" key="1">
    <citation type="submission" date="2018-06" db="EMBL/GenBank/DDBJ databases">
        <authorList>
            <consortium name="Pathogen Informatics"/>
            <person name="Doyle S."/>
        </authorList>
    </citation>
    <scope>NUCLEOTIDE SEQUENCE [LARGE SCALE GENOMIC DNA]</scope>
    <source>
        <strain evidence="2 3">NCTC13163</strain>
    </source>
</reference>
<dbReference type="Proteomes" id="UP000254060">
    <property type="component" value="Unassembled WGS sequence"/>
</dbReference>
<dbReference type="InterPro" id="IPR046929">
    <property type="entry name" value="HTH_Tnp"/>
</dbReference>
<dbReference type="EMBL" id="UGGP01000001">
    <property type="protein sequence ID" value="STO07509.1"/>
    <property type="molecule type" value="Genomic_DNA"/>
</dbReference>
<dbReference type="AlphaFoldDB" id="A0A377FRR9"/>
<proteinExistence type="predicted"/>
<accession>A0A377FRR9</accession>
<dbReference type="RefSeq" id="WP_081828290.1">
    <property type="nucleotide sequence ID" value="NZ_UGGP01000001.1"/>
</dbReference>
<dbReference type="InterPro" id="IPR009057">
    <property type="entry name" value="Homeodomain-like_sf"/>
</dbReference>
<dbReference type="Pfam" id="PF20310">
    <property type="entry name" value="HTH_Tnp_2"/>
    <property type="match status" value="1"/>
</dbReference>
<dbReference type="STRING" id="1397694.GCA_000702585_01370"/>
<protein>
    <submittedName>
        <fullName evidence="2">Uncharacterized protein</fullName>
    </submittedName>
</protein>
<evidence type="ECO:0000313" key="2">
    <source>
        <dbReference type="EMBL" id="STO07509.1"/>
    </source>
</evidence>
<dbReference type="SUPFAM" id="SSF46689">
    <property type="entry name" value="Homeodomain-like"/>
    <property type="match status" value="1"/>
</dbReference>
<sequence length="125" mass="14260">MSTNKYVKSVSPKGITYTDEFKELFMAQTLDGRFPIEIFRDCGFDTEAVGSSRINACRRRWLASYKRDGVMGLRDTRAGNSGRSKDKELSTEERYAKLEAENKLLKAEVELLKEIRLAEGRGKLD</sequence>
<feature type="coiled-coil region" evidence="1">
    <location>
        <begin position="88"/>
        <end position="115"/>
    </location>
</feature>
<keyword evidence="1" id="KW-0175">Coiled coil</keyword>
<evidence type="ECO:0000256" key="1">
    <source>
        <dbReference type="SAM" id="Coils"/>
    </source>
</evidence>
<gene>
    <name evidence="2" type="ORF">NCTC13163_00856</name>
</gene>
<evidence type="ECO:0000313" key="3">
    <source>
        <dbReference type="Proteomes" id="UP000254060"/>
    </source>
</evidence>
<organism evidence="2 3">
    <name type="scientific">Exiguobacterium aurantiacum</name>
    <dbReference type="NCBI Taxonomy" id="33987"/>
    <lineage>
        <taxon>Bacteria</taxon>
        <taxon>Bacillati</taxon>
        <taxon>Bacillota</taxon>
        <taxon>Bacilli</taxon>
        <taxon>Bacillales</taxon>
        <taxon>Bacillales Family XII. Incertae Sedis</taxon>
        <taxon>Exiguobacterium</taxon>
    </lineage>
</organism>
<name>A0A377FRR9_9BACL</name>